<keyword evidence="3 6" id="KW-1133">Transmembrane helix</keyword>
<dbReference type="AlphaFoldDB" id="A0A9W9MZZ4"/>
<sequence>MYVEIVTSIFTGLAICIVALRLYTRFFLVKGAGLDDLIISCALVSDLASYAFMIAERVNGLGVPTSRLSTTQIERQLFWLWLSVPFYNLTMILAKISALTLFTRVFHPRSFLLVTYILIGFLVVVGLWTTLSGFIYCIPIHYFWNPSADARRGHCLPDGPVWFTNAGIQTFTDLVIVALPLPLLWKLQLPKKQKCGVLVVFSLGIFIVATSGGRLYELNIMVNGGNFTGKDILARKEREKETDTPTEANAQAAMWSSLEANISIICICLPPLHPLLSRAFSFFFLPQPVRSSATKRHSTKTTFKEPLRRDDGIWSNNLFNPAAAGYSATISKVDTNEDGYDEDGIRVVRELRLQSDSIPVPSASGPHPDLEMCHGARGSISHGNTRSTLDTERDFDDFEFPDYDDKMSTLV</sequence>
<keyword evidence="4 6" id="KW-0472">Membrane</keyword>
<dbReference type="PANTHER" id="PTHR33048:SF47">
    <property type="entry name" value="INTEGRAL MEMBRANE PROTEIN-RELATED"/>
    <property type="match status" value="1"/>
</dbReference>
<dbReference type="Proteomes" id="UP001150879">
    <property type="component" value="Unassembled WGS sequence"/>
</dbReference>
<evidence type="ECO:0000313" key="8">
    <source>
        <dbReference type="EMBL" id="KAJ5210716.1"/>
    </source>
</evidence>
<proteinExistence type="inferred from homology"/>
<evidence type="ECO:0000259" key="7">
    <source>
        <dbReference type="Pfam" id="PF20684"/>
    </source>
</evidence>
<dbReference type="InterPro" id="IPR052337">
    <property type="entry name" value="SAT4-like"/>
</dbReference>
<comment type="subcellular location">
    <subcellularLocation>
        <location evidence="1">Membrane</location>
        <topology evidence="1">Multi-pass membrane protein</topology>
    </subcellularLocation>
</comment>
<gene>
    <name evidence="8" type="ORF">N7472_000855</name>
</gene>
<name>A0A9W9MZZ4_9EURO</name>
<dbReference type="InterPro" id="IPR049326">
    <property type="entry name" value="Rhodopsin_dom_fungi"/>
</dbReference>
<reference evidence="8" key="2">
    <citation type="journal article" date="2023" name="IMA Fungus">
        <title>Comparative genomic study of the Penicillium genus elucidates a diverse pangenome and 15 lateral gene transfer events.</title>
        <authorList>
            <person name="Petersen C."/>
            <person name="Sorensen T."/>
            <person name="Nielsen M.R."/>
            <person name="Sondergaard T.E."/>
            <person name="Sorensen J.L."/>
            <person name="Fitzpatrick D.A."/>
            <person name="Frisvad J.C."/>
            <person name="Nielsen K.L."/>
        </authorList>
    </citation>
    <scope>NUCLEOTIDE SEQUENCE</scope>
    <source>
        <strain evidence="8">IBT 16849</strain>
    </source>
</reference>
<feature type="transmembrane region" description="Helical" evidence="6">
    <location>
        <begin position="162"/>
        <end position="185"/>
    </location>
</feature>
<evidence type="ECO:0000256" key="4">
    <source>
        <dbReference type="ARBA" id="ARBA00023136"/>
    </source>
</evidence>
<dbReference type="GO" id="GO:0016020">
    <property type="term" value="C:membrane"/>
    <property type="evidence" value="ECO:0007669"/>
    <property type="project" value="UniProtKB-SubCell"/>
</dbReference>
<dbReference type="EMBL" id="JAPQKP010000001">
    <property type="protein sequence ID" value="KAJ5210716.1"/>
    <property type="molecule type" value="Genomic_DNA"/>
</dbReference>
<keyword evidence="9" id="KW-1185">Reference proteome</keyword>
<evidence type="ECO:0000256" key="3">
    <source>
        <dbReference type="ARBA" id="ARBA00022989"/>
    </source>
</evidence>
<evidence type="ECO:0000256" key="5">
    <source>
        <dbReference type="ARBA" id="ARBA00038359"/>
    </source>
</evidence>
<comment type="similarity">
    <text evidence="5">Belongs to the SAT4 family.</text>
</comment>
<feature type="transmembrane region" description="Helical" evidence="6">
    <location>
        <begin position="114"/>
        <end position="142"/>
    </location>
</feature>
<comment type="caution">
    <text evidence="8">The sequence shown here is derived from an EMBL/GenBank/DDBJ whole genome shotgun (WGS) entry which is preliminary data.</text>
</comment>
<evidence type="ECO:0000256" key="6">
    <source>
        <dbReference type="SAM" id="Phobius"/>
    </source>
</evidence>
<dbReference type="PANTHER" id="PTHR33048">
    <property type="entry name" value="PTH11-LIKE INTEGRAL MEMBRANE PROTEIN (AFU_ORTHOLOGUE AFUA_5G11245)"/>
    <property type="match status" value="1"/>
</dbReference>
<keyword evidence="2 6" id="KW-0812">Transmembrane</keyword>
<evidence type="ECO:0000256" key="1">
    <source>
        <dbReference type="ARBA" id="ARBA00004141"/>
    </source>
</evidence>
<reference evidence="8" key="1">
    <citation type="submission" date="2022-11" db="EMBL/GenBank/DDBJ databases">
        <authorList>
            <person name="Petersen C."/>
        </authorList>
    </citation>
    <scope>NUCLEOTIDE SEQUENCE</scope>
    <source>
        <strain evidence="8">IBT 16849</strain>
    </source>
</reference>
<feature type="transmembrane region" description="Helical" evidence="6">
    <location>
        <begin position="197"/>
        <end position="216"/>
    </location>
</feature>
<organism evidence="8 9">
    <name type="scientific">Penicillium cf. griseofulvum</name>
    <dbReference type="NCBI Taxonomy" id="2972120"/>
    <lineage>
        <taxon>Eukaryota</taxon>
        <taxon>Fungi</taxon>
        <taxon>Dikarya</taxon>
        <taxon>Ascomycota</taxon>
        <taxon>Pezizomycotina</taxon>
        <taxon>Eurotiomycetes</taxon>
        <taxon>Eurotiomycetidae</taxon>
        <taxon>Eurotiales</taxon>
        <taxon>Aspergillaceae</taxon>
        <taxon>Penicillium</taxon>
    </lineage>
</organism>
<feature type="domain" description="Rhodopsin" evidence="7">
    <location>
        <begin position="20"/>
        <end position="278"/>
    </location>
</feature>
<evidence type="ECO:0000313" key="9">
    <source>
        <dbReference type="Proteomes" id="UP001150879"/>
    </source>
</evidence>
<feature type="transmembrane region" description="Helical" evidence="6">
    <location>
        <begin position="6"/>
        <end position="24"/>
    </location>
</feature>
<accession>A0A9W9MZZ4</accession>
<protein>
    <recommendedName>
        <fullName evidence="7">Rhodopsin domain-containing protein</fullName>
    </recommendedName>
</protein>
<evidence type="ECO:0000256" key="2">
    <source>
        <dbReference type="ARBA" id="ARBA00022692"/>
    </source>
</evidence>
<dbReference type="Pfam" id="PF20684">
    <property type="entry name" value="Fung_rhodopsin"/>
    <property type="match status" value="1"/>
</dbReference>
<feature type="transmembrane region" description="Helical" evidence="6">
    <location>
        <begin position="78"/>
        <end position="102"/>
    </location>
</feature>